<dbReference type="AlphaFoldDB" id="A0AA46I584"/>
<keyword evidence="8 12" id="KW-0560">Oxidoreductase</keyword>
<dbReference type="GO" id="GO:0009086">
    <property type="term" value="P:methionine biosynthetic process"/>
    <property type="evidence" value="ECO:0007669"/>
    <property type="project" value="UniProtKB-KW"/>
</dbReference>
<comment type="pathway">
    <text evidence="1 12">One-carbon metabolism; tetrahydrofolate interconversion.</text>
</comment>
<dbReference type="InterPro" id="IPR000672">
    <property type="entry name" value="THF_DH/CycHdrlase"/>
</dbReference>
<keyword evidence="9 12" id="KW-0368">Histidine biosynthesis</keyword>
<reference evidence="15 16" key="1">
    <citation type="submission" date="2019-03" db="EMBL/GenBank/DDBJ databases">
        <title>Genomic Encyclopedia of Type Strains, Phase IV (KMG-IV): sequencing the most valuable type-strain genomes for metagenomic binning, comparative biology and taxonomic classification.</title>
        <authorList>
            <person name="Goeker M."/>
        </authorList>
    </citation>
    <scope>NUCLEOTIDE SEQUENCE [LARGE SCALE GENOMIC DNA]</scope>
    <source>
        <strain evidence="15 16">DSM 100055</strain>
    </source>
</reference>
<evidence type="ECO:0000256" key="8">
    <source>
        <dbReference type="ARBA" id="ARBA00023002"/>
    </source>
</evidence>
<comment type="caution">
    <text evidence="12">Lacks conserved residue(s) required for the propagation of feature annotation.</text>
</comment>
<evidence type="ECO:0000256" key="11">
    <source>
        <dbReference type="ARBA" id="ARBA00023268"/>
    </source>
</evidence>
<keyword evidence="16" id="KW-1185">Reference proteome</keyword>
<evidence type="ECO:0000256" key="1">
    <source>
        <dbReference type="ARBA" id="ARBA00004777"/>
    </source>
</evidence>
<evidence type="ECO:0000256" key="12">
    <source>
        <dbReference type="HAMAP-Rule" id="MF_01576"/>
    </source>
</evidence>
<dbReference type="PRINTS" id="PR00085">
    <property type="entry name" value="THFDHDRGNASE"/>
</dbReference>
<sequence length="284" mass="31410">MKKIIDGRKISNAIKEEIKKEVTELKEKTGKIPGLAVVLLGENQASKVYVGSKIRTCEELGIFSEKYHLSEKTTEEELLRLIQTLNKKENIDGILVQLPIPNHISEQKIIDAISYKKDVDGFHPINVGKTLIGDKTGFKSCTPYGIIEMLKRENIEISGKDAVIIGRSNIVGKPMASLLIAESATVQICHSRTKDLAEKTKKADILISAVGKAKFIKKDMIKDGAVVIDVGMNRDENNKLCGDVDFDDVYEKVSRITPVPGGVGLMTVTMLMKNTLLSFKNNRL</sequence>
<comment type="function">
    <text evidence="12">Catalyzes the oxidation of 5,10-methylenetetrahydrofolate to 5,10-methenyltetrahydrofolate and then the hydrolysis of 5,10-methenyltetrahydrofolate to 10-formyltetrahydrofolate.</text>
</comment>
<dbReference type="GO" id="GO:0006164">
    <property type="term" value="P:purine nucleotide biosynthetic process"/>
    <property type="evidence" value="ECO:0007669"/>
    <property type="project" value="UniProtKB-KW"/>
</dbReference>
<accession>A0AA46I584</accession>
<dbReference type="FunFam" id="3.40.50.720:FF:000094">
    <property type="entry name" value="Bifunctional protein FolD"/>
    <property type="match status" value="1"/>
</dbReference>
<keyword evidence="11 12" id="KW-0511">Multifunctional enzyme</keyword>
<evidence type="ECO:0000256" key="9">
    <source>
        <dbReference type="ARBA" id="ARBA00023102"/>
    </source>
</evidence>
<comment type="similarity">
    <text evidence="12">Belongs to the tetrahydrofolate dehydrogenase/cyclohydrolase family.</text>
</comment>
<keyword evidence="6 12" id="KW-0378">Hydrolase</keyword>
<dbReference type="GO" id="GO:0035999">
    <property type="term" value="P:tetrahydrofolate interconversion"/>
    <property type="evidence" value="ECO:0007669"/>
    <property type="project" value="UniProtKB-UniRule"/>
</dbReference>
<dbReference type="Gene3D" id="3.40.50.720">
    <property type="entry name" value="NAD(P)-binding Rossmann-like Domain"/>
    <property type="match status" value="1"/>
</dbReference>
<dbReference type="GO" id="GO:0004488">
    <property type="term" value="F:methylenetetrahydrofolate dehydrogenase (NADP+) activity"/>
    <property type="evidence" value="ECO:0007669"/>
    <property type="project" value="UniProtKB-UniRule"/>
</dbReference>
<comment type="catalytic activity">
    <reaction evidence="12">
        <text>(6R)-5,10-methenyltetrahydrofolate + H2O = (6R)-10-formyltetrahydrofolate + H(+)</text>
        <dbReference type="Rhea" id="RHEA:23700"/>
        <dbReference type="ChEBI" id="CHEBI:15377"/>
        <dbReference type="ChEBI" id="CHEBI:15378"/>
        <dbReference type="ChEBI" id="CHEBI:57455"/>
        <dbReference type="ChEBI" id="CHEBI:195366"/>
        <dbReference type="EC" id="3.5.4.9"/>
    </reaction>
</comment>
<keyword evidence="10 12" id="KW-0486">Methionine biosynthesis</keyword>
<evidence type="ECO:0000259" key="14">
    <source>
        <dbReference type="Pfam" id="PF02882"/>
    </source>
</evidence>
<dbReference type="Pfam" id="PF00763">
    <property type="entry name" value="THF_DHG_CYH"/>
    <property type="match status" value="1"/>
</dbReference>
<dbReference type="InterPro" id="IPR036291">
    <property type="entry name" value="NAD(P)-bd_dom_sf"/>
</dbReference>
<dbReference type="CDD" id="cd01080">
    <property type="entry name" value="NAD_bind_m-THF_DH_Cyclohyd"/>
    <property type="match status" value="1"/>
</dbReference>
<evidence type="ECO:0000313" key="15">
    <source>
        <dbReference type="EMBL" id="TDT68620.1"/>
    </source>
</evidence>
<evidence type="ECO:0000256" key="3">
    <source>
        <dbReference type="ARBA" id="ARBA00022563"/>
    </source>
</evidence>
<evidence type="ECO:0000256" key="5">
    <source>
        <dbReference type="ARBA" id="ARBA00022755"/>
    </source>
</evidence>
<dbReference type="GO" id="GO:0000105">
    <property type="term" value="P:L-histidine biosynthetic process"/>
    <property type="evidence" value="ECO:0007669"/>
    <property type="project" value="UniProtKB-KW"/>
</dbReference>
<proteinExistence type="inferred from homology"/>
<dbReference type="InterPro" id="IPR020631">
    <property type="entry name" value="THF_DH/CycHdrlase_NAD-bd_dom"/>
</dbReference>
<gene>
    <name evidence="12" type="primary">folD</name>
    <name evidence="15" type="ORF">EV215_1687</name>
</gene>
<dbReference type="PANTHER" id="PTHR48099:SF5">
    <property type="entry name" value="C-1-TETRAHYDROFOLATE SYNTHASE, CYTOPLASMIC"/>
    <property type="match status" value="1"/>
</dbReference>
<evidence type="ECO:0000313" key="16">
    <source>
        <dbReference type="Proteomes" id="UP000294678"/>
    </source>
</evidence>
<evidence type="ECO:0000256" key="10">
    <source>
        <dbReference type="ARBA" id="ARBA00023167"/>
    </source>
</evidence>
<name>A0AA46I584_9FUSO</name>
<dbReference type="NCBIfam" id="NF008058">
    <property type="entry name" value="PRK10792.1"/>
    <property type="match status" value="1"/>
</dbReference>
<keyword evidence="7 12" id="KW-0521">NADP</keyword>
<dbReference type="EMBL" id="SOBG01000007">
    <property type="protein sequence ID" value="TDT68620.1"/>
    <property type="molecule type" value="Genomic_DNA"/>
</dbReference>
<dbReference type="GO" id="GO:0005829">
    <property type="term" value="C:cytosol"/>
    <property type="evidence" value="ECO:0007669"/>
    <property type="project" value="TreeGrafter"/>
</dbReference>
<dbReference type="Proteomes" id="UP000294678">
    <property type="component" value="Unassembled WGS sequence"/>
</dbReference>
<dbReference type="SUPFAM" id="SSF51735">
    <property type="entry name" value="NAD(P)-binding Rossmann-fold domains"/>
    <property type="match status" value="1"/>
</dbReference>
<dbReference type="InterPro" id="IPR020630">
    <property type="entry name" value="THF_DH/CycHdrlase_cat_dom"/>
</dbReference>
<keyword evidence="4 12" id="KW-0028">Amino-acid biosynthesis</keyword>
<dbReference type="Pfam" id="PF02882">
    <property type="entry name" value="THF_DHG_CYH_C"/>
    <property type="match status" value="1"/>
</dbReference>
<evidence type="ECO:0000256" key="7">
    <source>
        <dbReference type="ARBA" id="ARBA00022857"/>
    </source>
</evidence>
<organism evidence="15 16">
    <name type="scientific">Hypnocyclicus thermotrophus</name>
    <dbReference type="NCBI Taxonomy" id="1627895"/>
    <lineage>
        <taxon>Bacteria</taxon>
        <taxon>Fusobacteriati</taxon>
        <taxon>Fusobacteriota</taxon>
        <taxon>Fusobacteriia</taxon>
        <taxon>Fusobacteriales</taxon>
        <taxon>Fusobacteriaceae</taxon>
        <taxon>Hypnocyclicus</taxon>
    </lineage>
</organism>
<dbReference type="SUPFAM" id="SSF53223">
    <property type="entry name" value="Aminoacid dehydrogenase-like, N-terminal domain"/>
    <property type="match status" value="1"/>
</dbReference>
<dbReference type="GO" id="GO:0004477">
    <property type="term" value="F:methenyltetrahydrofolate cyclohydrolase activity"/>
    <property type="evidence" value="ECO:0007669"/>
    <property type="project" value="UniProtKB-UniRule"/>
</dbReference>
<dbReference type="EC" id="3.5.4.9" evidence="12"/>
<evidence type="ECO:0000256" key="2">
    <source>
        <dbReference type="ARBA" id="ARBA00011738"/>
    </source>
</evidence>
<feature type="domain" description="Tetrahydrofolate dehydrogenase/cyclohydrolase NAD(P)-binding" evidence="14">
    <location>
        <begin position="140"/>
        <end position="282"/>
    </location>
</feature>
<dbReference type="Gene3D" id="3.40.50.10860">
    <property type="entry name" value="Leucine Dehydrogenase, chain A, domain 1"/>
    <property type="match status" value="1"/>
</dbReference>
<keyword evidence="5 12" id="KW-0658">Purine biosynthesis</keyword>
<evidence type="ECO:0000256" key="6">
    <source>
        <dbReference type="ARBA" id="ARBA00022801"/>
    </source>
</evidence>
<comment type="subunit">
    <text evidence="2 12">Homodimer.</text>
</comment>
<dbReference type="InterPro" id="IPR046346">
    <property type="entry name" value="Aminoacid_DH-like_N_sf"/>
</dbReference>
<dbReference type="RefSeq" id="WP_134113553.1">
    <property type="nucleotide sequence ID" value="NZ_SOBG01000007.1"/>
</dbReference>
<comment type="catalytic activity">
    <reaction evidence="12">
        <text>(6R)-5,10-methylene-5,6,7,8-tetrahydrofolate + NADP(+) = (6R)-5,10-methenyltetrahydrofolate + NADPH</text>
        <dbReference type="Rhea" id="RHEA:22812"/>
        <dbReference type="ChEBI" id="CHEBI:15636"/>
        <dbReference type="ChEBI" id="CHEBI:57455"/>
        <dbReference type="ChEBI" id="CHEBI:57783"/>
        <dbReference type="ChEBI" id="CHEBI:58349"/>
        <dbReference type="EC" id="1.5.1.5"/>
    </reaction>
</comment>
<comment type="caution">
    <text evidence="15">The sequence shown here is derived from an EMBL/GenBank/DDBJ whole genome shotgun (WGS) entry which is preliminary data.</text>
</comment>
<evidence type="ECO:0000259" key="13">
    <source>
        <dbReference type="Pfam" id="PF00763"/>
    </source>
</evidence>
<dbReference type="HAMAP" id="MF_01576">
    <property type="entry name" value="THF_DHG_CYH"/>
    <property type="match status" value="1"/>
</dbReference>
<keyword evidence="3 12" id="KW-0554">One-carbon metabolism</keyword>
<feature type="binding site" evidence="12">
    <location>
        <begin position="166"/>
        <end position="168"/>
    </location>
    <ligand>
        <name>NADP(+)</name>
        <dbReference type="ChEBI" id="CHEBI:58349"/>
    </ligand>
</feature>
<dbReference type="PANTHER" id="PTHR48099">
    <property type="entry name" value="C-1-TETRAHYDROFOLATE SYNTHASE, CYTOPLASMIC-RELATED"/>
    <property type="match status" value="1"/>
</dbReference>
<protein>
    <recommendedName>
        <fullName evidence="12">Bifunctional protein FolD</fullName>
    </recommendedName>
    <domain>
        <recommendedName>
            <fullName evidence="12">Methylenetetrahydrofolate dehydrogenase</fullName>
            <ecNumber evidence="12">1.5.1.5</ecNumber>
        </recommendedName>
    </domain>
    <domain>
        <recommendedName>
            <fullName evidence="12">Methenyltetrahydrofolate cyclohydrolase</fullName>
            <ecNumber evidence="12">3.5.4.9</ecNumber>
        </recommendedName>
    </domain>
</protein>
<dbReference type="EC" id="1.5.1.5" evidence="12"/>
<feature type="domain" description="Tetrahydrofolate dehydrogenase/cyclohydrolase catalytic" evidence="13">
    <location>
        <begin position="5"/>
        <end position="120"/>
    </location>
</feature>
<evidence type="ECO:0000256" key="4">
    <source>
        <dbReference type="ARBA" id="ARBA00022605"/>
    </source>
</evidence>
<dbReference type="NCBIfam" id="NF010783">
    <property type="entry name" value="PRK14186.1"/>
    <property type="match status" value="1"/>
</dbReference>
<dbReference type="FunFam" id="3.40.50.10860:FF:000005">
    <property type="entry name" value="C-1-tetrahydrofolate synthase, cytoplasmic, putative"/>
    <property type="match status" value="1"/>
</dbReference>